<reference evidence="1" key="1">
    <citation type="submission" date="2023-10" db="EMBL/GenBank/DDBJ databases">
        <authorList>
            <person name="Hackl T."/>
        </authorList>
    </citation>
    <scope>NUCLEOTIDE SEQUENCE</scope>
</reference>
<organism evidence="1 2">
    <name type="scientific">Anthostomella pinea</name>
    <dbReference type="NCBI Taxonomy" id="933095"/>
    <lineage>
        <taxon>Eukaryota</taxon>
        <taxon>Fungi</taxon>
        <taxon>Dikarya</taxon>
        <taxon>Ascomycota</taxon>
        <taxon>Pezizomycotina</taxon>
        <taxon>Sordariomycetes</taxon>
        <taxon>Xylariomycetidae</taxon>
        <taxon>Xylariales</taxon>
        <taxon>Xylariaceae</taxon>
        <taxon>Anthostomella</taxon>
    </lineage>
</organism>
<proteinExistence type="predicted"/>
<gene>
    <name evidence="1" type="ORF">KHLLAP_LOCUS12206</name>
</gene>
<dbReference type="EMBL" id="CAUWAG010000018">
    <property type="protein sequence ID" value="CAJ2511738.1"/>
    <property type="molecule type" value="Genomic_DNA"/>
</dbReference>
<accession>A0AAI8VVD2</accession>
<name>A0AAI8VVD2_9PEZI</name>
<sequence length="305" mass="35652">MAAVSLVPPVAPKPRRSSIWAETFGAPLDSFWRTDNGNEVHSELKPMLPELPLFKYQDAPKTVPLPKPEDQTLDRLFNGERQQQHSTGGLRTYQLPTLNLDTYHPKGRSQPLRDEDPARAKELFKRQMIRVDERDWPAFLLKDRWYDLQVNPLDTIQNPDPIWQKTDPKCWSVVRMRRRRQRATSQQMWERLIHYNQETSWSFKDESIEPYAQAPTPETIPWETFHVVMISVAPLRALFNTKLPLAEKCIAQWDLTVTILHELMHATMFGRNRAGGDDPRKTTEPFVAREVCNLSLLPYMSHRLF</sequence>
<dbReference type="Proteomes" id="UP001295740">
    <property type="component" value="Unassembled WGS sequence"/>
</dbReference>
<comment type="caution">
    <text evidence="1">The sequence shown here is derived from an EMBL/GenBank/DDBJ whole genome shotgun (WGS) entry which is preliminary data.</text>
</comment>
<dbReference type="AlphaFoldDB" id="A0AAI8VVD2"/>
<protein>
    <submittedName>
        <fullName evidence="1">Uu.00g073630.m01.CDS01</fullName>
    </submittedName>
</protein>
<evidence type="ECO:0000313" key="2">
    <source>
        <dbReference type="Proteomes" id="UP001295740"/>
    </source>
</evidence>
<keyword evidence="2" id="KW-1185">Reference proteome</keyword>
<evidence type="ECO:0000313" key="1">
    <source>
        <dbReference type="EMBL" id="CAJ2511738.1"/>
    </source>
</evidence>